<protein>
    <recommendedName>
        <fullName evidence="4">DUF4386 domain-containing protein</fullName>
    </recommendedName>
</protein>
<dbReference type="OrthoDB" id="5421633at2"/>
<dbReference type="EMBL" id="AAOE01000001">
    <property type="protein sequence ID" value="EAR11439.1"/>
    <property type="molecule type" value="Genomic_DNA"/>
</dbReference>
<evidence type="ECO:0000256" key="1">
    <source>
        <dbReference type="SAM" id="Phobius"/>
    </source>
</evidence>
<feature type="transmembrane region" description="Helical" evidence="1">
    <location>
        <begin position="62"/>
        <end position="85"/>
    </location>
</feature>
<sequence length="247" mass="26542">MTTTPTVPHSPVTLARIGGLLYLGIIVFGLFSEVGVRAALAVPNDPAATADNILNNALLFRIAFVADLGMLMFDLSLALIFYKLLKPTSPTLAMAALLTRLAMDATLGLNMMNHFLALMVLDAPVYMNVFSLDQLQAVALFGLEAHAVGYSIGLIFFAFHCLVLGYLLFRSALFPSIFGPLLALAFGSYLIDSGAKFLIAGYSSNDYPFIMFPALIAEVSLCLWLLIKGVRRPDTTHDAPQSSSSAA</sequence>
<evidence type="ECO:0000313" key="3">
    <source>
        <dbReference type="Proteomes" id="UP000005953"/>
    </source>
</evidence>
<keyword evidence="1" id="KW-0812">Transmembrane</keyword>
<accession>A4B9Y8</accession>
<keyword evidence="3" id="KW-1185">Reference proteome</keyword>
<organism evidence="2 3">
    <name type="scientific">Reinekea blandensis MED297</name>
    <dbReference type="NCBI Taxonomy" id="314283"/>
    <lineage>
        <taxon>Bacteria</taxon>
        <taxon>Pseudomonadati</taxon>
        <taxon>Pseudomonadota</taxon>
        <taxon>Gammaproteobacteria</taxon>
        <taxon>Oceanospirillales</taxon>
        <taxon>Saccharospirillaceae</taxon>
        <taxon>Reinekea</taxon>
    </lineage>
</organism>
<evidence type="ECO:0008006" key="4">
    <source>
        <dbReference type="Google" id="ProtNLM"/>
    </source>
</evidence>
<keyword evidence="1" id="KW-1133">Transmembrane helix</keyword>
<keyword evidence="1" id="KW-0472">Membrane</keyword>
<evidence type="ECO:0000313" key="2">
    <source>
        <dbReference type="EMBL" id="EAR11439.1"/>
    </source>
</evidence>
<dbReference type="STRING" id="314283.MED297_21167"/>
<feature type="transmembrane region" description="Helical" evidence="1">
    <location>
        <begin position="147"/>
        <end position="169"/>
    </location>
</feature>
<dbReference type="AlphaFoldDB" id="A4B9Y8"/>
<dbReference type="HOGENOM" id="CLU_098561_1_0_6"/>
<feature type="transmembrane region" description="Helical" evidence="1">
    <location>
        <begin position="20"/>
        <end position="42"/>
    </location>
</feature>
<dbReference type="Pfam" id="PF14329">
    <property type="entry name" value="DUF4386"/>
    <property type="match status" value="1"/>
</dbReference>
<comment type="caution">
    <text evidence="2">The sequence shown here is derived from an EMBL/GenBank/DDBJ whole genome shotgun (WGS) entry which is preliminary data.</text>
</comment>
<feature type="transmembrane region" description="Helical" evidence="1">
    <location>
        <begin position="209"/>
        <end position="227"/>
    </location>
</feature>
<gene>
    <name evidence="2" type="ORF">MED297_21167</name>
</gene>
<dbReference type="RefSeq" id="WP_008045093.1">
    <property type="nucleotide sequence ID" value="NZ_CH724151.1"/>
</dbReference>
<dbReference type="InterPro" id="IPR025495">
    <property type="entry name" value="DUF4386"/>
</dbReference>
<name>A4B9Y8_9GAMM</name>
<feature type="transmembrane region" description="Helical" evidence="1">
    <location>
        <begin position="106"/>
        <end position="127"/>
    </location>
</feature>
<dbReference type="Proteomes" id="UP000005953">
    <property type="component" value="Unassembled WGS sequence"/>
</dbReference>
<feature type="transmembrane region" description="Helical" evidence="1">
    <location>
        <begin position="181"/>
        <end position="203"/>
    </location>
</feature>
<proteinExistence type="predicted"/>
<reference evidence="2 3" key="1">
    <citation type="submission" date="2006-02" db="EMBL/GenBank/DDBJ databases">
        <authorList>
            <person name="Pinhassi J."/>
            <person name="Pedros-Alio C."/>
            <person name="Ferriera S."/>
            <person name="Johnson J."/>
            <person name="Kravitz S."/>
            <person name="Halpern A."/>
            <person name="Remington K."/>
            <person name="Beeson K."/>
            <person name="Tran B."/>
            <person name="Rogers Y.-H."/>
            <person name="Friedman R."/>
            <person name="Venter J.C."/>
        </authorList>
    </citation>
    <scope>NUCLEOTIDE SEQUENCE [LARGE SCALE GENOMIC DNA]</scope>
    <source>
        <strain evidence="2 3">MED297</strain>
    </source>
</reference>